<keyword evidence="3" id="KW-1185">Reference proteome</keyword>
<dbReference type="SUPFAM" id="SSF52172">
    <property type="entry name" value="CheY-like"/>
    <property type="match status" value="1"/>
</dbReference>
<dbReference type="GO" id="GO:0032993">
    <property type="term" value="C:protein-DNA complex"/>
    <property type="evidence" value="ECO:0007669"/>
    <property type="project" value="TreeGrafter"/>
</dbReference>
<dbReference type="GO" id="GO:0000156">
    <property type="term" value="F:phosphorelay response regulator activity"/>
    <property type="evidence" value="ECO:0007669"/>
    <property type="project" value="TreeGrafter"/>
</dbReference>
<dbReference type="Proteomes" id="UP000235653">
    <property type="component" value="Unassembled WGS sequence"/>
</dbReference>
<dbReference type="PROSITE" id="PS51755">
    <property type="entry name" value="OMPR_PHOB"/>
    <property type="match status" value="1"/>
</dbReference>
<dbReference type="PANTHER" id="PTHR48111:SF50">
    <property type="entry name" value="KDP OPERON TRANSCRIPTIONAL REGULATORY PROTEIN KDPE"/>
    <property type="match status" value="1"/>
</dbReference>
<accession>A0A2P5P7Y9</accession>
<dbReference type="SMART" id="SM00862">
    <property type="entry name" value="Trans_reg_C"/>
    <property type="match status" value="1"/>
</dbReference>
<organism evidence="2 3">
    <name type="scientific">Dehalogenimonas etheniformans</name>
    <dbReference type="NCBI Taxonomy" id="1536648"/>
    <lineage>
        <taxon>Bacteria</taxon>
        <taxon>Bacillati</taxon>
        <taxon>Chloroflexota</taxon>
        <taxon>Dehalococcoidia</taxon>
        <taxon>Dehalococcoidales</taxon>
        <taxon>Dehalococcoidaceae</taxon>
        <taxon>Dehalogenimonas</taxon>
    </lineage>
</organism>
<dbReference type="CDD" id="cd00383">
    <property type="entry name" value="trans_reg_C"/>
    <property type="match status" value="1"/>
</dbReference>
<dbReference type="RefSeq" id="WP_102331821.1">
    <property type="nucleotide sequence ID" value="NZ_CP058566.2"/>
</dbReference>
<dbReference type="InterPro" id="IPR036388">
    <property type="entry name" value="WH-like_DNA-bd_sf"/>
</dbReference>
<dbReference type="OrthoDB" id="9802426at2"/>
<dbReference type="InterPro" id="IPR001789">
    <property type="entry name" value="Sig_transdc_resp-reg_receiver"/>
</dbReference>
<dbReference type="GO" id="GO:0000976">
    <property type="term" value="F:transcription cis-regulatory region binding"/>
    <property type="evidence" value="ECO:0007669"/>
    <property type="project" value="TreeGrafter"/>
</dbReference>
<keyword evidence="1 2" id="KW-0238">DNA-binding</keyword>
<name>A0A2P5P7Y9_9CHLR</name>
<dbReference type="PROSITE" id="PS50110">
    <property type="entry name" value="RESPONSE_REGULATORY"/>
    <property type="match status" value="1"/>
</dbReference>
<dbReference type="SUPFAM" id="SSF46894">
    <property type="entry name" value="C-terminal effector domain of the bipartite response regulators"/>
    <property type="match status" value="1"/>
</dbReference>
<dbReference type="Pfam" id="PF00486">
    <property type="entry name" value="Trans_reg_C"/>
    <property type="match status" value="1"/>
</dbReference>
<dbReference type="Gene3D" id="3.40.50.2300">
    <property type="match status" value="1"/>
</dbReference>
<evidence type="ECO:0000313" key="2">
    <source>
        <dbReference type="EMBL" id="PPD58411.1"/>
    </source>
</evidence>
<dbReference type="SMART" id="SM00448">
    <property type="entry name" value="REC"/>
    <property type="match status" value="1"/>
</dbReference>
<dbReference type="InterPro" id="IPR011006">
    <property type="entry name" value="CheY-like_superfamily"/>
</dbReference>
<evidence type="ECO:0000256" key="1">
    <source>
        <dbReference type="ARBA" id="ARBA00023125"/>
    </source>
</evidence>
<dbReference type="GO" id="GO:0006355">
    <property type="term" value="P:regulation of DNA-templated transcription"/>
    <property type="evidence" value="ECO:0007669"/>
    <property type="project" value="InterPro"/>
</dbReference>
<protein>
    <submittedName>
        <fullName evidence="2">DNA-binding response regulator</fullName>
    </submittedName>
</protein>
<reference evidence="2 3" key="1">
    <citation type="journal article" date="2017" name="ISME J.">
        <title>Grape pomace compost harbors organohalide-respiring Dehalogenimonas species with novel reductive dehalogenase genes.</title>
        <authorList>
            <person name="Yang Y."/>
            <person name="Higgins S.A."/>
            <person name="Yan J."/>
            <person name="Simsir B."/>
            <person name="Chourey K."/>
            <person name="Iyer R."/>
            <person name="Hettich R.L."/>
            <person name="Baldwin B."/>
            <person name="Ogles D.M."/>
            <person name="Loffler F.E."/>
        </authorList>
    </citation>
    <scope>NUCLEOTIDE SEQUENCE [LARGE SCALE GENOMIC DNA]</scope>
    <source>
        <strain evidence="2 3">GP</strain>
    </source>
</reference>
<dbReference type="EMBL" id="JQAN02000008">
    <property type="protein sequence ID" value="PPD58411.1"/>
    <property type="molecule type" value="Genomic_DNA"/>
</dbReference>
<proteinExistence type="predicted"/>
<dbReference type="Gene3D" id="1.10.10.10">
    <property type="entry name" value="Winged helix-like DNA-binding domain superfamily/Winged helix DNA-binding domain"/>
    <property type="match status" value="1"/>
</dbReference>
<comment type="caution">
    <text evidence="2">The sequence shown here is derived from an EMBL/GenBank/DDBJ whole genome shotgun (WGS) entry which is preliminary data.</text>
</comment>
<dbReference type="InterPro" id="IPR039420">
    <property type="entry name" value="WalR-like"/>
</dbReference>
<dbReference type="GO" id="GO:0005829">
    <property type="term" value="C:cytosol"/>
    <property type="evidence" value="ECO:0007669"/>
    <property type="project" value="TreeGrafter"/>
</dbReference>
<dbReference type="Gene3D" id="6.10.250.690">
    <property type="match status" value="1"/>
</dbReference>
<dbReference type="InterPro" id="IPR001867">
    <property type="entry name" value="OmpR/PhoB-type_DNA-bd"/>
</dbReference>
<dbReference type="PANTHER" id="PTHR48111">
    <property type="entry name" value="REGULATOR OF RPOS"/>
    <property type="match status" value="1"/>
</dbReference>
<sequence length="228" mass="25392">MNILLLEPVKSDIEAIGSIFNMCVPGVILVNVATGNAGLVSFEQQPPDLVILDLAIPDVDSFEMIKAIRLYSSVPLIVIDIDHDESSLIRSIEFGADDYISKPIHPLELLARAKSILRRSRGVNQDQYIVAGLLRLDASLHRVHVGDKEVRLTRTENIILRHLMENAGNIVTYSNLAHKIWGDDWTESSATIRVYIDRIRKKLGNDSKSPSMIVTETGLGYRLVKPIS</sequence>
<dbReference type="AlphaFoldDB" id="A0A2P5P7Y9"/>
<dbReference type="InterPro" id="IPR016032">
    <property type="entry name" value="Sig_transdc_resp-reg_C-effctor"/>
</dbReference>
<evidence type="ECO:0000313" key="3">
    <source>
        <dbReference type="Proteomes" id="UP000235653"/>
    </source>
</evidence>
<dbReference type="Pfam" id="PF00072">
    <property type="entry name" value="Response_reg"/>
    <property type="match status" value="1"/>
</dbReference>
<gene>
    <name evidence="2" type="ORF">JP09_004715</name>
</gene>